<name>A0A5N5QA16_9AGAM</name>
<protein>
    <submittedName>
        <fullName evidence="2">PH domain containing protein</fullName>
    </submittedName>
</protein>
<dbReference type="PANTHER" id="PTHR37283">
    <property type="entry name" value="PH DOMAIN-CONTAINING PROTEIN YHR131C"/>
    <property type="match status" value="1"/>
</dbReference>
<dbReference type="InterPro" id="IPR011993">
    <property type="entry name" value="PH-like_dom_sf"/>
</dbReference>
<dbReference type="Proteomes" id="UP000383932">
    <property type="component" value="Unassembled WGS sequence"/>
</dbReference>
<comment type="caution">
    <text evidence="2">The sequence shown here is derived from an EMBL/GenBank/DDBJ whole genome shotgun (WGS) entry which is preliminary data.</text>
</comment>
<dbReference type="Gene3D" id="2.30.29.30">
    <property type="entry name" value="Pleckstrin-homology domain (PH domain)/Phosphotyrosine-binding domain (PTB)"/>
    <property type="match status" value="1"/>
</dbReference>
<keyword evidence="3" id="KW-1185">Reference proteome</keyword>
<dbReference type="EMBL" id="SSOP01000513">
    <property type="protein sequence ID" value="KAB5588246.1"/>
    <property type="molecule type" value="Genomic_DNA"/>
</dbReference>
<dbReference type="OrthoDB" id="5865767at2759"/>
<accession>A0A5N5QA16</accession>
<evidence type="ECO:0000313" key="2">
    <source>
        <dbReference type="EMBL" id="KAB5588246.1"/>
    </source>
</evidence>
<feature type="region of interest" description="Disordered" evidence="1">
    <location>
        <begin position="64"/>
        <end position="156"/>
    </location>
</feature>
<evidence type="ECO:0000256" key="1">
    <source>
        <dbReference type="SAM" id="MobiDB-lite"/>
    </source>
</evidence>
<sequence>MQRFPSRESRKPKSVSPIDIIRPRSLSALQPSHASLVVKKVLSLKGSGLFVDTTWHALCDKPADSTRLRCNTSPTGPAWPKDITTPTLDRKTLSAPAPNNRESPRRSVDQPEPSKGSPERNSGYASVAGALPTVPRTPRPSVSLSGRPLTLGGMSMRLSPSVPRPVMPIPILNLPPLPPATPRATPNPPLTTDTIAKRCAQASTVHCDPNGESPQPTLYHQVSQSMMNLSSPPPALGVVLSKLDVIRSPLCPLPAPLVRHNSMPTMVPREEEGKEKLLMYSCGIHIEGMVPRKMEFNALGVLAKDRGEKKQYIALHGTTLSVYKNDVRKFPIRGKVKERSTNDLLQRVKLT</sequence>
<dbReference type="AlphaFoldDB" id="A0A5N5QA16"/>
<reference evidence="2 3" key="1">
    <citation type="journal article" date="2019" name="Fungal Biol. Biotechnol.">
        <title>Draft genome sequence of fastidious pathogen Ceratobasidium theobromae, which causes vascular-streak dieback in Theobroma cacao.</title>
        <authorList>
            <person name="Ali S.S."/>
            <person name="Asman A."/>
            <person name="Shao J."/>
            <person name="Firmansyah A.P."/>
            <person name="Susilo A.W."/>
            <person name="Rosmana A."/>
            <person name="McMahon P."/>
            <person name="Junaid M."/>
            <person name="Guest D."/>
            <person name="Kheng T.Y."/>
            <person name="Meinhardt L.W."/>
            <person name="Bailey B.A."/>
        </authorList>
    </citation>
    <scope>NUCLEOTIDE SEQUENCE [LARGE SCALE GENOMIC DNA]</scope>
    <source>
        <strain evidence="2 3">CT2</strain>
    </source>
</reference>
<dbReference type="PANTHER" id="PTHR37283:SF1">
    <property type="entry name" value="PH DOMAIN-CONTAINING PROTEIN YHR131C"/>
    <property type="match status" value="1"/>
</dbReference>
<proteinExistence type="predicted"/>
<gene>
    <name evidence="2" type="ORF">CTheo_8312</name>
</gene>
<organism evidence="2 3">
    <name type="scientific">Ceratobasidium theobromae</name>
    <dbReference type="NCBI Taxonomy" id="1582974"/>
    <lineage>
        <taxon>Eukaryota</taxon>
        <taxon>Fungi</taxon>
        <taxon>Dikarya</taxon>
        <taxon>Basidiomycota</taxon>
        <taxon>Agaricomycotina</taxon>
        <taxon>Agaricomycetes</taxon>
        <taxon>Cantharellales</taxon>
        <taxon>Ceratobasidiaceae</taxon>
        <taxon>Ceratobasidium</taxon>
    </lineage>
</organism>
<evidence type="ECO:0000313" key="3">
    <source>
        <dbReference type="Proteomes" id="UP000383932"/>
    </source>
</evidence>